<organism evidence="5 6">
    <name type="scientific">Geodia barretti</name>
    <name type="common">Barrett's horny sponge</name>
    <dbReference type="NCBI Taxonomy" id="519541"/>
    <lineage>
        <taxon>Eukaryota</taxon>
        <taxon>Metazoa</taxon>
        <taxon>Porifera</taxon>
        <taxon>Demospongiae</taxon>
        <taxon>Heteroscleromorpha</taxon>
        <taxon>Tetractinellida</taxon>
        <taxon>Astrophorina</taxon>
        <taxon>Geodiidae</taxon>
        <taxon>Geodia</taxon>
    </lineage>
</organism>
<dbReference type="AlphaFoldDB" id="A0AA35QTM2"/>
<evidence type="ECO:0000313" key="5">
    <source>
        <dbReference type="EMBL" id="CAI7990619.1"/>
    </source>
</evidence>
<proteinExistence type="predicted"/>
<feature type="repeat" description="WD" evidence="3">
    <location>
        <begin position="652"/>
        <end position="683"/>
    </location>
</feature>
<dbReference type="InterPro" id="IPR019775">
    <property type="entry name" value="WD40_repeat_CS"/>
</dbReference>
<feature type="compositionally biased region" description="Acidic residues" evidence="4">
    <location>
        <begin position="700"/>
        <end position="717"/>
    </location>
</feature>
<evidence type="ECO:0000256" key="2">
    <source>
        <dbReference type="ARBA" id="ARBA00022737"/>
    </source>
</evidence>
<dbReference type="SMART" id="SM00320">
    <property type="entry name" value="WD40"/>
    <property type="match status" value="9"/>
</dbReference>
<feature type="repeat" description="WD" evidence="3">
    <location>
        <begin position="43"/>
        <end position="84"/>
    </location>
</feature>
<dbReference type="PANTHER" id="PTHR19848">
    <property type="entry name" value="WD40 REPEAT PROTEIN"/>
    <property type="match status" value="1"/>
</dbReference>
<feature type="repeat" description="WD" evidence="3">
    <location>
        <begin position="551"/>
        <end position="596"/>
    </location>
</feature>
<dbReference type="Pfam" id="PF00400">
    <property type="entry name" value="WD40"/>
    <property type="match status" value="5"/>
</dbReference>
<feature type="region of interest" description="Disordered" evidence="4">
    <location>
        <begin position="424"/>
        <end position="460"/>
    </location>
</feature>
<comment type="caution">
    <text evidence="5">The sequence shown here is derived from an EMBL/GenBank/DDBJ whole genome shotgun (WGS) entry which is preliminary data.</text>
</comment>
<feature type="compositionally biased region" description="Polar residues" evidence="4">
    <location>
        <begin position="508"/>
        <end position="519"/>
    </location>
</feature>
<dbReference type="PANTHER" id="PTHR19848:SF8">
    <property type="entry name" value="F-BOX AND WD REPEAT DOMAIN CONTAINING 7"/>
    <property type="match status" value="1"/>
</dbReference>
<dbReference type="InterPro" id="IPR001680">
    <property type="entry name" value="WD40_rpt"/>
</dbReference>
<name>A0AA35QTM2_GEOBA</name>
<reference evidence="5" key="1">
    <citation type="submission" date="2023-03" db="EMBL/GenBank/DDBJ databases">
        <authorList>
            <person name="Steffen K."/>
            <person name="Cardenas P."/>
        </authorList>
    </citation>
    <scope>NUCLEOTIDE SEQUENCE</scope>
</reference>
<dbReference type="Proteomes" id="UP001174909">
    <property type="component" value="Unassembled WGS sequence"/>
</dbReference>
<keyword evidence="6" id="KW-1185">Reference proteome</keyword>
<dbReference type="InterPro" id="IPR015943">
    <property type="entry name" value="WD40/YVTN_repeat-like_dom_sf"/>
</dbReference>
<dbReference type="PROSITE" id="PS50082">
    <property type="entry name" value="WD_REPEATS_2"/>
    <property type="match status" value="5"/>
</dbReference>
<dbReference type="PROSITE" id="PS50294">
    <property type="entry name" value="WD_REPEATS_REGION"/>
    <property type="match status" value="2"/>
</dbReference>
<evidence type="ECO:0000313" key="6">
    <source>
        <dbReference type="Proteomes" id="UP001174909"/>
    </source>
</evidence>
<feature type="region of interest" description="Disordered" evidence="4">
    <location>
        <begin position="506"/>
        <end position="535"/>
    </location>
</feature>
<feature type="repeat" description="WD" evidence="3">
    <location>
        <begin position="85"/>
        <end position="117"/>
    </location>
</feature>
<sequence>MQHQANQMTVHPKVKTLRRRVTTPDLRLCTPDRVKMERRLRVGSTHTAAVSALTYQPVRRELITGHEDGSLKFWEGDTGKHAETVQHHKGWISDLYYWHEGKILFSCSVDGQVVLWSSSNQPYDIIQVGEPVFCLAWLSRKSLLLFGSGKGLGALRKSGKLAANGLSLLSHRVAWVPGHTGIVRCLNIAGNKIYSGGYDKKLVVQEVVSLSGDGEIPLKIVRERDAAHDAGVTCLTVAKDTDGSSWVVSGSFDKKVKLWTGDGKLVHIIQCSDTVTGLCYVPQTMVLWVAAGTPLPLLYEPKSGDNVTDYAPILNTTSATLHTNRESTVQLLKYIPETSEVIGSTKLKGVICWRYNPTCSVCCHHSPSTSSHVETLTFTSKVPILIFSGGFTGEVVKWEQLQLNSFLYSVDSLSYKEPLMKAIESEEDDGGGGGGGGRGRAGKRRGSEEMAGMPRERKIEAMKGENRGFVSSLFVESLDLLVASSLDGTIFVWGNDKRTVEVLEEMQRNSASETSTTDTVAGDRESSNHVQQESSSNVITRVAGFTCLHVLRSHTGCVEALAAVEDWTDGRTYLISGGWDLTLNLWDLSTGRLVGSLGESVPDRYPSHPNLIITSLAFSPPRRKFAYSTSDGQVFVRQFAVSPDDWVLVRTLDGHTAEVTQVCWNGVSGHWVTGSSDCTLRLWVTQVGQKKEKKDKKEEEKEEMEKEEEEEEEEGEEMCVSAGDPISVVCVDQTTGHIVAGAQNNLKYVHVSLVSSVVFSPSAGCITETWSSCRSVEVTLTPSGHSFTFLTENSMSQPAGMGL</sequence>
<evidence type="ECO:0000256" key="1">
    <source>
        <dbReference type="ARBA" id="ARBA00022574"/>
    </source>
</evidence>
<feature type="region of interest" description="Disordered" evidence="4">
    <location>
        <begin position="691"/>
        <end position="718"/>
    </location>
</feature>
<accession>A0AA35QTM2</accession>
<evidence type="ECO:0000256" key="3">
    <source>
        <dbReference type="PROSITE-ProRule" id="PRU00221"/>
    </source>
</evidence>
<dbReference type="SUPFAM" id="SSF50978">
    <property type="entry name" value="WD40 repeat-like"/>
    <property type="match status" value="2"/>
</dbReference>
<dbReference type="PROSITE" id="PS00678">
    <property type="entry name" value="WD_REPEATS_1"/>
    <property type="match status" value="1"/>
</dbReference>
<keyword evidence="1 3" id="KW-0853">WD repeat</keyword>
<gene>
    <name evidence="5" type="ORF">GBAR_LOCUS511</name>
</gene>
<feature type="repeat" description="WD" evidence="3">
    <location>
        <begin position="225"/>
        <end position="259"/>
    </location>
</feature>
<dbReference type="EMBL" id="CASHTH010000075">
    <property type="protein sequence ID" value="CAI7990619.1"/>
    <property type="molecule type" value="Genomic_DNA"/>
</dbReference>
<protein>
    <submittedName>
        <fullName evidence="5">Uncharacterized WD repeat-containing protein alr3466</fullName>
    </submittedName>
</protein>
<dbReference type="InterPro" id="IPR036322">
    <property type="entry name" value="WD40_repeat_dom_sf"/>
</dbReference>
<keyword evidence="2" id="KW-0677">Repeat</keyword>
<dbReference type="Gene3D" id="2.130.10.10">
    <property type="entry name" value="YVTN repeat-like/Quinoprotein amine dehydrogenase"/>
    <property type="match status" value="3"/>
</dbReference>
<evidence type="ECO:0000256" key="4">
    <source>
        <dbReference type="SAM" id="MobiDB-lite"/>
    </source>
</evidence>